<name>A0A812LVI7_SYMPI</name>
<feature type="region of interest" description="Disordered" evidence="1">
    <location>
        <begin position="1"/>
        <end position="20"/>
    </location>
</feature>
<accession>A0A812LVI7</accession>
<protein>
    <submittedName>
        <fullName evidence="2">Uncharacterized protein</fullName>
    </submittedName>
</protein>
<gene>
    <name evidence="2" type="ORF">SPIL2461_LOCUS4971</name>
</gene>
<dbReference type="EMBL" id="CAJNIZ010006868">
    <property type="protein sequence ID" value="CAE7253229.1"/>
    <property type="molecule type" value="Genomic_DNA"/>
</dbReference>
<evidence type="ECO:0000256" key="1">
    <source>
        <dbReference type="SAM" id="MobiDB-lite"/>
    </source>
</evidence>
<evidence type="ECO:0000313" key="3">
    <source>
        <dbReference type="Proteomes" id="UP000649617"/>
    </source>
</evidence>
<proteinExistence type="predicted"/>
<evidence type="ECO:0000313" key="2">
    <source>
        <dbReference type="EMBL" id="CAE7253229.1"/>
    </source>
</evidence>
<feature type="compositionally biased region" description="Pro residues" evidence="1">
    <location>
        <begin position="1"/>
        <end position="10"/>
    </location>
</feature>
<feature type="non-terminal residue" evidence="2">
    <location>
        <position position="1"/>
    </location>
</feature>
<dbReference type="Proteomes" id="UP000649617">
    <property type="component" value="Unassembled WGS sequence"/>
</dbReference>
<reference evidence="2" key="1">
    <citation type="submission" date="2021-02" db="EMBL/GenBank/DDBJ databases">
        <authorList>
            <person name="Dougan E. K."/>
            <person name="Rhodes N."/>
            <person name="Thang M."/>
            <person name="Chan C."/>
        </authorList>
    </citation>
    <scope>NUCLEOTIDE SEQUENCE</scope>
</reference>
<sequence length="96" mass="10579">ETPALIPAPPVEEAAEEEREEVPYVIPQRHVEKKEIKVVEREVIPPVAEPSSSSRRPALPAEAAFLTPLLEVPVVMDSHGADGWDCFTLRGGQTVW</sequence>
<comment type="caution">
    <text evidence="2">The sequence shown here is derived from an EMBL/GenBank/DDBJ whole genome shotgun (WGS) entry which is preliminary data.</text>
</comment>
<dbReference type="AlphaFoldDB" id="A0A812LVI7"/>
<feature type="non-terminal residue" evidence="2">
    <location>
        <position position="96"/>
    </location>
</feature>
<organism evidence="2 3">
    <name type="scientific">Symbiodinium pilosum</name>
    <name type="common">Dinoflagellate</name>
    <dbReference type="NCBI Taxonomy" id="2952"/>
    <lineage>
        <taxon>Eukaryota</taxon>
        <taxon>Sar</taxon>
        <taxon>Alveolata</taxon>
        <taxon>Dinophyceae</taxon>
        <taxon>Suessiales</taxon>
        <taxon>Symbiodiniaceae</taxon>
        <taxon>Symbiodinium</taxon>
    </lineage>
</organism>
<keyword evidence="3" id="KW-1185">Reference proteome</keyword>